<dbReference type="GO" id="GO:0071013">
    <property type="term" value="C:catalytic step 2 spliceosome"/>
    <property type="evidence" value="ECO:0007669"/>
    <property type="project" value="TreeGrafter"/>
</dbReference>
<sequence length="147" mass="16247">MDSCDKWGFNRTTATGVIGEKGSGISTQVSQYQLEIVLNEDESSFLQGQTRCSMDPIKMFKKPRGVLSQAAAYRERGLLSGFGLSAKPEWEKGSFGQATFGQSIQDRRKRLHIYNLKKKLVQAVHDNPILVIIGEKGSGISTQVHSI</sequence>
<accession>A0A834GV02</accession>
<comment type="catalytic activity">
    <reaction evidence="2">
        <text>ATP + H2O = ADP + phosphate + H(+)</text>
        <dbReference type="Rhea" id="RHEA:13065"/>
        <dbReference type="ChEBI" id="CHEBI:15377"/>
        <dbReference type="ChEBI" id="CHEBI:15378"/>
        <dbReference type="ChEBI" id="CHEBI:30616"/>
        <dbReference type="ChEBI" id="CHEBI:43474"/>
        <dbReference type="ChEBI" id="CHEBI:456216"/>
        <dbReference type="EC" id="3.6.4.13"/>
    </reaction>
</comment>
<dbReference type="GO" id="GO:0000390">
    <property type="term" value="P:spliceosomal complex disassembly"/>
    <property type="evidence" value="ECO:0007669"/>
    <property type="project" value="TreeGrafter"/>
</dbReference>
<reference evidence="3" key="1">
    <citation type="submission" date="2019-11" db="EMBL/GenBank/DDBJ databases">
        <authorList>
            <person name="Liu Y."/>
            <person name="Hou J."/>
            <person name="Li T.-Q."/>
            <person name="Guan C.-H."/>
            <person name="Wu X."/>
            <person name="Wu H.-Z."/>
            <person name="Ling F."/>
            <person name="Zhang R."/>
            <person name="Shi X.-G."/>
            <person name="Ren J.-P."/>
            <person name="Chen E.-F."/>
            <person name="Sun J.-M."/>
        </authorList>
    </citation>
    <scope>NUCLEOTIDE SEQUENCE</scope>
    <source>
        <strain evidence="3">Adult_tree_wgs_1</strain>
        <tissue evidence="3">Leaves</tissue>
    </source>
</reference>
<proteinExistence type="predicted"/>
<dbReference type="PANTHER" id="PTHR18934:SF85">
    <property type="entry name" value="ATP-DEPENDENT RNA HELICASE DHX8"/>
    <property type="match status" value="1"/>
</dbReference>
<evidence type="ECO:0000313" key="3">
    <source>
        <dbReference type="EMBL" id="KAF7142333.1"/>
    </source>
</evidence>
<evidence type="ECO:0000256" key="2">
    <source>
        <dbReference type="ARBA" id="ARBA00047984"/>
    </source>
</evidence>
<dbReference type="InterPro" id="IPR027417">
    <property type="entry name" value="P-loop_NTPase"/>
</dbReference>
<dbReference type="OrthoDB" id="1684135at2759"/>
<dbReference type="GO" id="GO:0003723">
    <property type="term" value="F:RNA binding"/>
    <property type="evidence" value="ECO:0007669"/>
    <property type="project" value="TreeGrafter"/>
</dbReference>
<dbReference type="EMBL" id="WJXA01000005">
    <property type="protein sequence ID" value="KAF7142333.1"/>
    <property type="molecule type" value="Genomic_DNA"/>
</dbReference>
<dbReference type="EC" id="3.6.4.13" evidence="1"/>
<dbReference type="GO" id="GO:0003724">
    <property type="term" value="F:RNA helicase activity"/>
    <property type="evidence" value="ECO:0007669"/>
    <property type="project" value="UniProtKB-EC"/>
</dbReference>
<dbReference type="Proteomes" id="UP000626092">
    <property type="component" value="Unassembled WGS sequence"/>
</dbReference>
<name>A0A834GV02_RHOSS</name>
<protein>
    <recommendedName>
        <fullName evidence="1">RNA helicase</fullName>
        <ecNumber evidence="1">3.6.4.13</ecNumber>
    </recommendedName>
</protein>
<organism evidence="3 4">
    <name type="scientific">Rhododendron simsii</name>
    <name type="common">Sims's rhododendron</name>
    <dbReference type="NCBI Taxonomy" id="118357"/>
    <lineage>
        <taxon>Eukaryota</taxon>
        <taxon>Viridiplantae</taxon>
        <taxon>Streptophyta</taxon>
        <taxon>Embryophyta</taxon>
        <taxon>Tracheophyta</taxon>
        <taxon>Spermatophyta</taxon>
        <taxon>Magnoliopsida</taxon>
        <taxon>eudicotyledons</taxon>
        <taxon>Gunneridae</taxon>
        <taxon>Pentapetalae</taxon>
        <taxon>asterids</taxon>
        <taxon>Ericales</taxon>
        <taxon>Ericaceae</taxon>
        <taxon>Ericoideae</taxon>
        <taxon>Rhodoreae</taxon>
        <taxon>Rhododendron</taxon>
    </lineage>
</organism>
<dbReference type="AlphaFoldDB" id="A0A834GV02"/>
<comment type="caution">
    <text evidence="3">The sequence shown here is derived from an EMBL/GenBank/DDBJ whole genome shotgun (WGS) entry which is preliminary data.</text>
</comment>
<dbReference type="Gene3D" id="3.40.50.300">
    <property type="entry name" value="P-loop containing nucleotide triphosphate hydrolases"/>
    <property type="match status" value="1"/>
</dbReference>
<evidence type="ECO:0000313" key="4">
    <source>
        <dbReference type="Proteomes" id="UP000626092"/>
    </source>
</evidence>
<dbReference type="PANTHER" id="PTHR18934">
    <property type="entry name" value="ATP-DEPENDENT RNA HELICASE"/>
    <property type="match status" value="1"/>
</dbReference>
<keyword evidence="4" id="KW-1185">Reference proteome</keyword>
<evidence type="ECO:0000256" key="1">
    <source>
        <dbReference type="ARBA" id="ARBA00012552"/>
    </source>
</evidence>
<gene>
    <name evidence="3" type="ORF">RHSIM_Rhsim05G0018900</name>
</gene>